<dbReference type="AlphaFoldDB" id="A0A371EUI3"/>
<dbReference type="Proteomes" id="UP000257109">
    <property type="component" value="Unassembled WGS sequence"/>
</dbReference>
<reference evidence="1" key="1">
    <citation type="submission" date="2018-05" db="EMBL/GenBank/DDBJ databases">
        <title>Draft genome of Mucuna pruriens seed.</title>
        <authorList>
            <person name="Nnadi N.E."/>
            <person name="Vos R."/>
            <person name="Hasami M.H."/>
            <person name="Devisetty U.K."/>
            <person name="Aguiy J.C."/>
        </authorList>
    </citation>
    <scope>NUCLEOTIDE SEQUENCE [LARGE SCALE GENOMIC DNA]</scope>
    <source>
        <strain evidence="1">JCA_2017</strain>
    </source>
</reference>
<feature type="non-terminal residue" evidence="1">
    <location>
        <position position="1"/>
    </location>
</feature>
<evidence type="ECO:0000313" key="1">
    <source>
        <dbReference type="EMBL" id="RDX69673.1"/>
    </source>
</evidence>
<organism evidence="1 2">
    <name type="scientific">Mucuna pruriens</name>
    <name type="common">Velvet bean</name>
    <name type="synonym">Dolichos pruriens</name>
    <dbReference type="NCBI Taxonomy" id="157652"/>
    <lineage>
        <taxon>Eukaryota</taxon>
        <taxon>Viridiplantae</taxon>
        <taxon>Streptophyta</taxon>
        <taxon>Embryophyta</taxon>
        <taxon>Tracheophyta</taxon>
        <taxon>Spermatophyta</taxon>
        <taxon>Magnoliopsida</taxon>
        <taxon>eudicotyledons</taxon>
        <taxon>Gunneridae</taxon>
        <taxon>Pentapetalae</taxon>
        <taxon>rosids</taxon>
        <taxon>fabids</taxon>
        <taxon>Fabales</taxon>
        <taxon>Fabaceae</taxon>
        <taxon>Papilionoideae</taxon>
        <taxon>50 kb inversion clade</taxon>
        <taxon>NPAAA clade</taxon>
        <taxon>indigoferoid/millettioid clade</taxon>
        <taxon>Phaseoleae</taxon>
        <taxon>Mucuna</taxon>
    </lineage>
</organism>
<protein>
    <submittedName>
        <fullName evidence="1">Uncharacterized protein</fullName>
    </submittedName>
</protein>
<gene>
    <name evidence="1" type="ORF">CR513_51179</name>
</gene>
<dbReference type="EMBL" id="QJKJ01012012">
    <property type="protein sequence ID" value="RDX69673.1"/>
    <property type="molecule type" value="Genomic_DNA"/>
</dbReference>
<comment type="caution">
    <text evidence="1">The sequence shown here is derived from an EMBL/GenBank/DDBJ whole genome shotgun (WGS) entry which is preliminary data.</text>
</comment>
<name>A0A371EUI3_MUCPR</name>
<accession>A0A371EUI3</accession>
<sequence>MGPLGVGAFPDGEWDCFGKILANEAHYWSLQLLGEDDENVGMQSMFCSTLDAGGNKNCVCGFQLQVQHCMKNQKLDRRNKAKEINAGSDHGHSCSSYTQERITMLFKQTVEEPLLLST</sequence>
<keyword evidence="2" id="KW-1185">Reference proteome</keyword>
<evidence type="ECO:0000313" key="2">
    <source>
        <dbReference type="Proteomes" id="UP000257109"/>
    </source>
</evidence>
<proteinExistence type="predicted"/>